<dbReference type="EMBL" id="HBHT01017279">
    <property type="protein sequence ID" value="CAD9964718.1"/>
    <property type="molecule type" value="Transcribed_RNA"/>
</dbReference>
<accession>A0A7S2YBJ1</accession>
<sequence>MSQKIQELNLTSQYDRFIVTRSDHYYLCEHNVSGLNKSNIWLPEGEHYDGYTDRHWVLSKHVVLQALDIYPHFLQKRKDFFTMLNPEGLVKQIWDKRGLPVKIFPRVMFTCAVPGDDKSSLGAKMRGRPERQGVHLKYFPEYKLSHRGCGLPFKPIKKRPRSYRSRWHAFWRHAKNTLLGRTKNATKALAMRRTLL</sequence>
<protein>
    <submittedName>
        <fullName evidence="1">Uncharacterized protein</fullName>
    </submittedName>
</protein>
<name>A0A7S2YBJ1_9STRA</name>
<dbReference type="AlphaFoldDB" id="A0A7S2YBJ1"/>
<organism evidence="1">
    <name type="scientific">Entomoneis paludosa</name>
    <dbReference type="NCBI Taxonomy" id="265537"/>
    <lineage>
        <taxon>Eukaryota</taxon>
        <taxon>Sar</taxon>
        <taxon>Stramenopiles</taxon>
        <taxon>Ochrophyta</taxon>
        <taxon>Bacillariophyta</taxon>
        <taxon>Bacillariophyceae</taxon>
        <taxon>Bacillariophycidae</taxon>
        <taxon>Entomoneidaceae</taxon>
        <taxon>Entomoneis</taxon>
    </lineage>
</organism>
<gene>
    <name evidence="1" type="ORF">APAL1065_LOCUS11517</name>
</gene>
<evidence type="ECO:0000313" key="1">
    <source>
        <dbReference type="EMBL" id="CAD9964718.1"/>
    </source>
</evidence>
<reference evidence="1" key="1">
    <citation type="submission" date="2021-01" db="EMBL/GenBank/DDBJ databases">
        <authorList>
            <person name="Corre E."/>
            <person name="Pelletier E."/>
            <person name="Niang G."/>
            <person name="Scheremetjew M."/>
            <person name="Finn R."/>
            <person name="Kale V."/>
            <person name="Holt S."/>
            <person name="Cochrane G."/>
            <person name="Meng A."/>
            <person name="Brown T."/>
            <person name="Cohen L."/>
        </authorList>
    </citation>
    <scope>NUCLEOTIDE SEQUENCE</scope>
    <source>
        <strain evidence="1">CCMP125</strain>
    </source>
</reference>
<proteinExistence type="predicted"/>